<dbReference type="EMBL" id="QXGD01002326">
    <property type="protein sequence ID" value="KAE9190176.1"/>
    <property type="molecule type" value="Genomic_DNA"/>
</dbReference>
<protein>
    <submittedName>
        <fullName evidence="3">Uncharacterized protein</fullName>
    </submittedName>
</protein>
<dbReference type="Proteomes" id="UP000460718">
    <property type="component" value="Unassembled WGS sequence"/>
</dbReference>
<evidence type="ECO:0000313" key="2">
    <source>
        <dbReference type="EMBL" id="KAE9176626.1"/>
    </source>
</evidence>
<dbReference type="AlphaFoldDB" id="A0A6A3WVP7"/>
<dbReference type="Proteomes" id="UP000433483">
    <property type="component" value="Unassembled WGS sequence"/>
</dbReference>
<proteinExistence type="predicted"/>
<dbReference type="Proteomes" id="UP000440367">
    <property type="component" value="Unassembled WGS sequence"/>
</dbReference>
<evidence type="ECO:0000313" key="3">
    <source>
        <dbReference type="EMBL" id="KAE9190176.1"/>
    </source>
</evidence>
<evidence type="ECO:0000313" key="6">
    <source>
        <dbReference type="Proteomes" id="UP000460718"/>
    </source>
</evidence>
<accession>A0A6A3WVP7</accession>
<organism evidence="3 5">
    <name type="scientific">Phytophthora fragariae</name>
    <dbReference type="NCBI Taxonomy" id="53985"/>
    <lineage>
        <taxon>Eukaryota</taxon>
        <taxon>Sar</taxon>
        <taxon>Stramenopiles</taxon>
        <taxon>Oomycota</taxon>
        <taxon>Peronosporomycetes</taxon>
        <taxon>Peronosporales</taxon>
        <taxon>Peronosporaceae</taxon>
        <taxon>Phytophthora</taxon>
    </lineage>
</organism>
<comment type="caution">
    <text evidence="3">The sequence shown here is derived from an EMBL/GenBank/DDBJ whole genome shotgun (WGS) entry which is preliminary data.</text>
</comment>
<reference evidence="4 5" key="1">
    <citation type="submission" date="2018-08" db="EMBL/GenBank/DDBJ databases">
        <title>Genomic investigation of the strawberry pathogen Phytophthora fragariae indicates pathogenicity is determined by transcriptional variation in three key races.</title>
        <authorList>
            <person name="Adams T.M."/>
            <person name="Armitage A.D."/>
            <person name="Sobczyk M.K."/>
            <person name="Bates H.J."/>
            <person name="Dunwell J.M."/>
            <person name="Nellist C.F."/>
            <person name="Harrison R.J."/>
        </authorList>
    </citation>
    <scope>NUCLEOTIDE SEQUENCE [LARGE SCALE GENOMIC DNA]</scope>
    <source>
        <strain evidence="3 5">BC-1</strain>
        <strain evidence="2 4">NOV-27</strain>
        <strain evidence="1 6">SCRP245</strain>
    </source>
</reference>
<evidence type="ECO:0000313" key="5">
    <source>
        <dbReference type="Proteomes" id="UP000440367"/>
    </source>
</evidence>
<sequence>MKLDLKERDLFKEDEIKQKKLRKQIEKDNTGLEGRCRFRSLYPRRVYALHVLFVT</sequence>
<name>A0A6A3WVP7_9STRA</name>
<dbReference type="EMBL" id="QXGB01002587">
    <property type="protein sequence ID" value="KAE9176626.1"/>
    <property type="molecule type" value="Genomic_DNA"/>
</dbReference>
<dbReference type="EMBL" id="QXFW01003858">
    <property type="protein sequence ID" value="KAE8968412.1"/>
    <property type="molecule type" value="Genomic_DNA"/>
</dbReference>
<evidence type="ECO:0000313" key="1">
    <source>
        <dbReference type="EMBL" id="KAE8968412.1"/>
    </source>
</evidence>
<evidence type="ECO:0000313" key="4">
    <source>
        <dbReference type="Proteomes" id="UP000433483"/>
    </source>
</evidence>
<gene>
    <name evidence="3" type="ORF">PF002_g24837</name>
    <name evidence="2" type="ORF">PF005_g24845</name>
    <name evidence="1" type="ORF">PF011_g27191</name>
</gene>
<keyword evidence="4" id="KW-1185">Reference proteome</keyword>